<evidence type="ECO:0000313" key="3">
    <source>
        <dbReference type="EMBL" id="KRK83506.1"/>
    </source>
</evidence>
<dbReference type="SUPFAM" id="SSF55347">
    <property type="entry name" value="Glyceraldehyde-3-phosphate dehydrogenase-like, C-terminal domain"/>
    <property type="match status" value="1"/>
</dbReference>
<feature type="domain" description="GFO/IDH/MocA-like oxidoreductase" evidence="2">
    <location>
        <begin position="139"/>
        <end position="248"/>
    </location>
</feature>
<sequence length="325" mass="36107">MKLAIFGAGMIVKDFLTMIHDIPEVELTAIMGTPKDLSTMEELQKTNQIKKIYTDAKECLADPEIDTVYVALPNFLHYQFAKMALEAGKNVICEKPFTLNSIQLVELKKLAEAKNLILVEAITNQYLSNYQSLKQALPELGSLKVIECNYSQYSHRYDAFLAGKILPVFDPKKGGGALMDLNIYNIHFVIGLMGAPKAVHYYANVTRGIDTSGILVLDYPGTKVVCIAAKDCSAQVTSTIQGNKGSIVVDGPTNVMKDYSEQLNGAESEQVDKKIHSHRMYEEFKTFNQMIKQHDMKAAKERMQHSMTVMNVVDAALKDSGIKLG</sequence>
<proteinExistence type="predicted"/>
<dbReference type="PANTHER" id="PTHR43054">
    <property type="match status" value="1"/>
</dbReference>
<reference evidence="3 4" key="1">
    <citation type="journal article" date="2015" name="Genome Announc.">
        <title>Expanding the biotechnology potential of lactobacilli through comparative genomics of 213 strains and associated genera.</title>
        <authorList>
            <person name="Sun Z."/>
            <person name="Harris H.M."/>
            <person name="McCann A."/>
            <person name="Guo C."/>
            <person name="Argimon S."/>
            <person name="Zhang W."/>
            <person name="Yang X."/>
            <person name="Jeffery I.B."/>
            <person name="Cooney J.C."/>
            <person name="Kagawa T.F."/>
            <person name="Liu W."/>
            <person name="Song Y."/>
            <person name="Salvetti E."/>
            <person name="Wrobel A."/>
            <person name="Rasinkangas P."/>
            <person name="Parkhill J."/>
            <person name="Rea M.C."/>
            <person name="O'Sullivan O."/>
            <person name="Ritari J."/>
            <person name="Douillard F.P."/>
            <person name="Paul Ross R."/>
            <person name="Yang R."/>
            <person name="Briner A.E."/>
            <person name="Felis G.E."/>
            <person name="de Vos W.M."/>
            <person name="Barrangou R."/>
            <person name="Klaenhammer T.R."/>
            <person name="Caufield P.W."/>
            <person name="Cui Y."/>
            <person name="Zhang H."/>
            <person name="O'Toole P.W."/>
        </authorList>
    </citation>
    <scope>NUCLEOTIDE SEQUENCE [LARGE SCALE GENOMIC DNA]</scope>
    <source>
        <strain evidence="3 4">DSM 19674</strain>
    </source>
</reference>
<dbReference type="InterPro" id="IPR036291">
    <property type="entry name" value="NAD(P)-bd_dom_sf"/>
</dbReference>
<dbReference type="InterPro" id="IPR055170">
    <property type="entry name" value="GFO_IDH_MocA-like_dom"/>
</dbReference>
<dbReference type="EMBL" id="AZDY01000036">
    <property type="protein sequence ID" value="KRK83506.1"/>
    <property type="molecule type" value="Genomic_DNA"/>
</dbReference>
<dbReference type="AlphaFoldDB" id="A0A0R1KUA0"/>
<organism evidence="3 4">
    <name type="scientific">Companilactobacillus bobalius DSM 19674</name>
    <dbReference type="NCBI Taxonomy" id="1423788"/>
    <lineage>
        <taxon>Bacteria</taxon>
        <taxon>Bacillati</taxon>
        <taxon>Bacillota</taxon>
        <taxon>Bacilli</taxon>
        <taxon>Lactobacillales</taxon>
        <taxon>Lactobacillaceae</taxon>
        <taxon>Companilactobacillus</taxon>
        <taxon>Companilactobacillus bobalius</taxon>
    </lineage>
</organism>
<gene>
    <name evidence="3" type="ORF">FC78_GL001462</name>
</gene>
<dbReference type="InterPro" id="IPR000683">
    <property type="entry name" value="Gfo/Idh/MocA-like_OxRdtase_N"/>
</dbReference>
<feature type="domain" description="Gfo/Idh/MocA-like oxidoreductase N-terminal" evidence="1">
    <location>
        <begin position="2"/>
        <end position="118"/>
    </location>
</feature>
<dbReference type="PATRIC" id="fig|1423788.3.peg.1508"/>
<evidence type="ECO:0000259" key="2">
    <source>
        <dbReference type="Pfam" id="PF22725"/>
    </source>
</evidence>
<comment type="caution">
    <text evidence="3">The sequence shown here is derived from an EMBL/GenBank/DDBJ whole genome shotgun (WGS) entry which is preliminary data.</text>
</comment>
<dbReference type="STRING" id="1423788.FC78_GL001462"/>
<dbReference type="PANTHER" id="PTHR43054:SF1">
    <property type="entry name" value="SCYLLO-INOSITOL 2-DEHYDROGENASE (NADP(+)) IOLU"/>
    <property type="match status" value="1"/>
</dbReference>
<dbReference type="Pfam" id="PF22725">
    <property type="entry name" value="GFO_IDH_MocA_C3"/>
    <property type="match status" value="1"/>
</dbReference>
<dbReference type="RefSeq" id="WP_056951691.1">
    <property type="nucleotide sequence ID" value="NZ_AZDY01000036.1"/>
</dbReference>
<name>A0A0R1KUA0_9LACO</name>
<accession>A0A0R1KUA0</accession>
<protein>
    <submittedName>
        <fullName evidence="3">Dehydrogenase related protein</fullName>
    </submittedName>
</protein>
<dbReference type="Pfam" id="PF01408">
    <property type="entry name" value="GFO_IDH_MocA"/>
    <property type="match status" value="1"/>
</dbReference>
<dbReference type="GO" id="GO:0000166">
    <property type="term" value="F:nucleotide binding"/>
    <property type="evidence" value="ECO:0007669"/>
    <property type="project" value="InterPro"/>
</dbReference>
<dbReference type="Proteomes" id="UP000051515">
    <property type="component" value="Unassembled WGS sequence"/>
</dbReference>
<dbReference type="Gene3D" id="3.30.360.10">
    <property type="entry name" value="Dihydrodipicolinate Reductase, domain 2"/>
    <property type="match status" value="1"/>
</dbReference>
<evidence type="ECO:0000313" key="4">
    <source>
        <dbReference type="Proteomes" id="UP000051515"/>
    </source>
</evidence>
<dbReference type="OrthoDB" id="9815825at2"/>
<dbReference type="SUPFAM" id="SSF51735">
    <property type="entry name" value="NAD(P)-binding Rossmann-fold domains"/>
    <property type="match status" value="1"/>
</dbReference>
<dbReference type="Gene3D" id="3.40.50.720">
    <property type="entry name" value="NAD(P)-binding Rossmann-like Domain"/>
    <property type="match status" value="1"/>
</dbReference>
<keyword evidence="4" id="KW-1185">Reference proteome</keyword>
<evidence type="ECO:0000259" key="1">
    <source>
        <dbReference type="Pfam" id="PF01408"/>
    </source>
</evidence>